<name>A0AAJ6XY83_POPEU</name>
<accession>A0AAJ6XY83</accession>
<dbReference type="SMART" id="SM00568">
    <property type="entry name" value="GRAM"/>
    <property type="match status" value="1"/>
</dbReference>
<feature type="domain" description="GRAM" evidence="3">
    <location>
        <begin position="79"/>
        <end position="157"/>
    </location>
</feature>
<dbReference type="AlphaFoldDB" id="A0AAJ6XY83"/>
<dbReference type="GeneID" id="105133217"/>
<evidence type="ECO:0000256" key="2">
    <source>
        <dbReference type="SAM" id="MobiDB-lite"/>
    </source>
</evidence>
<dbReference type="Pfam" id="PF02893">
    <property type="entry name" value="GRAM"/>
    <property type="match status" value="1"/>
</dbReference>
<dbReference type="KEGG" id="peu:105133217"/>
<dbReference type="InterPro" id="IPR004182">
    <property type="entry name" value="GRAM"/>
</dbReference>
<gene>
    <name evidence="5" type="primary">LOC105133217</name>
</gene>
<dbReference type="InterPro" id="IPR011993">
    <property type="entry name" value="PH-like_dom_sf"/>
</dbReference>
<evidence type="ECO:0000256" key="1">
    <source>
        <dbReference type="ARBA" id="ARBA00009414"/>
    </source>
</evidence>
<comment type="similarity">
    <text evidence="1">Belongs to the GEM family.</text>
</comment>
<dbReference type="Proteomes" id="UP000694918">
    <property type="component" value="Unplaced"/>
</dbReference>
<dbReference type="InterPro" id="IPR037848">
    <property type="entry name" value="GEM-like"/>
</dbReference>
<feature type="region of interest" description="Disordered" evidence="2">
    <location>
        <begin position="1"/>
        <end position="32"/>
    </location>
</feature>
<evidence type="ECO:0000313" key="5">
    <source>
        <dbReference type="RefSeq" id="XP_011035396.1"/>
    </source>
</evidence>
<dbReference type="PANTHER" id="PTHR31969">
    <property type="entry name" value="GEM-LIKE PROTEIN 2"/>
    <property type="match status" value="1"/>
</dbReference>
<evidence type="ECO:0000259" key="3">
    <source>
        <dbReference type="SMART" id="SM00568"/>
    </source>
</evidence>
<organism evidence="4 5">
    <name type="scientific">Populus euphratica</name>
    <name type="common">Euphrates poplar</name>
    <dbReference type="NCBI Taxonomy" id="75702"/>
    <lineage>
        <taxon>Eukaryota</taxon>
        <taxon>Viridiplantae</taxon>
        <taxon>Streptophyta</taxon>
        <taxon>Embryophyta</taxon>
        <taxon>Tracheophyta</taxon>
        <taxon>Spermatophyta</taxon>
        <taxon>Magnoliopsida</taxon>
        <taxon>eudicotyledons</taxon>
        <taxon>Gunneridae</taxon>
        <taxon>Pentapetalae</taxon>
        <taxon>rosids</taxon>
        <taxon>fabids</taxon>
        <taxon>Malpighiales</taxon>
        <taxon>Salicaceae</taxon>
        <taxon>Saliceae</taxon>
        <taxon>Populus</taxon>
    </lineage>
</organism>
<sequence length="202" mass="22955">MHLSKFISRPCFEPSGTPSSTDHHGDEVDTTGGSRTFANIIRDREKNMIDHMFISVRSVGLSDSIKFEAKKIKEGGKKNIFKQKFEVREGEKLLKASHCCLSTEAGPVAGLLFISTEKVAFCSQRSVTFKSPDELLEETDRKIEIPIRNIRGVDLNESQQKKMTITTEDGSEFLFMDFLRYDKARQNLKEAILWQSCQAKRS</sequence>
<reference evidence="5" key="1">
    <citation type="submission" date="2025-08" db="UniProtKB">
        <authorList>
            <consortium name="RefSeq"/>
        </authorList>
    </citation>
    <scope>IDENTIFICATION</scope>
</reference>
<dbReference type="Gene3D" id="2.30.29.30">
    <property type="entry name" value="Pleckstrin-homology domain (PH domain)/Phosphotyrosine-binding domain (PTB)"/>
    <property type="match status" value="1"/>
</dbReference>
<keyword evidence="4" id="KW-1185">Reference proteome</keyword>
<evidence type="ECO:0000313" key="4">
    <source>
        <dbReference type="Proteomes" id="UP000694918"/>
    </source>
</evidence>
<proteinExistence type="inferred from homology"/>
<protein>
    <submittedName>
        <fullName evidence="5">GEM-like protein 8 isoform X1</fullName>
    </submittedName>
</protein>
<dbReference type="RefSeq" id="XP_011035396.1">
    <property type="nucleotide sequence ID" value="XM_011037094.1"/>
</dbReference>